<feature type="region of interest" description="Disordered" evidence="8">
    <location>
        <begin position="128"/>
        <end position="189"/>
    </location>
</feature>
<evidence type="ECO:0000256" key="5">
    <source>
        <dbReference type="ARBA" id="ARBA00029691"/>
    </source>
</evidence>
<comment type="function">
    <text evidence="7">Component of the PEX13-PEX14 docking complex, a translocon channel that specifically mediates the import of peroxisomal cargo proteins bound to PEX5 receptor. The PEX13-PEX14 docking complex forms a large import pore which can be opened to a diameter of about 9 nm. Mechanistically, PEX5 receptor along with cargo proteins associates with the PEX14 subunit of the PEX13-PEX14 docking complex in the cytosol, leading to the insertion of the receptor into the organelle membrane with the concomitant translocation of the cargo into the peroxisome matrix.</text>
</comment>
<name>A0A8H7Z5S6_AJECA</name>
<comment type="similarity">
    <text evidence="1 7">Belongs to the peroxin-14 family.</text>
</comment>
<evidence type="ECO:0000256" key="8">
    <source>
        <dbReference type="SAM" id="MobiDB-lite"/>
    </source>
</evidence>
<evidence type="ECO:0000256" key="7">
    <source>
        <dbReference type="RuleBase" id="RU367032"/>
    </source>
</evidence>
<dbReference type="VEuPathDB" id="FungiDB:I7I52_00349"/>
<organism evidence="10 11">
    <name type="scientific">Ajellomyces capsulatus</name>
    <name type="common">Darling's disease fungus</name>
    <name type="synonym">Histoplasma capsulatum</name>
    <dbReference type="NCBI Taxonomy" id="5037"/>
    <lineage>
        <taxon>Eukaryota</taxon>
        <taxon>Fungi</taxon>
        <taxon>Dikarya</taxon>
        <taxon>Ascomycota</taxon>
        <taxon>Pezizomycotina</taxon>
        <taxon>Eurotiomycetes</taxon>
        <taxon>Eurotiomycetidae</taxon>
        <taxon>Onygenales</taxon>
        <taxon>Ajellomycetaceae</taxon>
        <taxon>Histoplasma</taxon>
    </lineage>
</organism>
<dbReference type="AlphaFoldDB" id="A0A8H7Z5S6"/>
<evidence type="ECO:0000313" key="10">
    <source>
        <dbReference type="EMBL" id="KAG5302648.1"/>
    </source>
</evidence>
<dbReference type="EMBL" id="JAEVHI010000001">
    <property type="protein sequence ID" value="KAG5302648.1"/>
    <property type="molecule type" value="Genomic_DNA"/>
</dbReference>
<accession>A0A8H7Z5S6</accession>
<feature type="domain" description="Peroxisome membrane anchor protein Pex14p N-terminal" evidence="9">
    <location>
        <begin position="86"/>
        <end position="129"/>
    </location>
</feature>
<evidence type="ECO:0000256" key="4">
    <source>
        <dbReference type="ARBA" id="ARBA00029502"/>
    </source>
</evidence>
<evidence type="ECO:0000259" key="9">
    <source>
        <dbReference type="Pfam" id="PF04695"/>
    </source>
</evidence>
<feature type="compositionally biased region" description="Polar residues" evidence="8">
    <location>
        <begin position="135"/>
        <end position="149"/>
    </location>
</feature>
<dbReference type="GO" id="GO:0016560">
    <property type="term" value="P:protein import into peroxisome matrix, docking"/>
    <property type="evidence" value="ECO:0007669"/>
    <property type="project" value="UniProtKB-UniRule"/>
</dbReference>
<keyword evidence="7" id="KW-0653">Protein transport</keyword>
<dbReference type="GO" id="GO:1990429">
    <property type="term" value="C:peroxisomal importomer complex"/>
    <property type="evidence" value="ECO:0007669"/>
    <property type="project" value="TreeGrafter"/>
</dbReference>
<dbReference type="PANTHER" id="PTHR23058:SF5">
    <property type="entry name" value="PEROXISOMAL MEMBRANE PROTEIN PEX14"/>
    <property type="match status" value="1"/>
</dbReference>
<dbReference type="InterPro" id="IPR006785">
    <property type="entry name" value="Pex14_N"/>
</dbReference>
<comment type="caution">
    <text evidence="10">The sequence shown here is derived from an EMBL/GenBank/DDBJ whole genome shotgun (WGS) entry which is preliminary data.</text>
</comment>
<sequence length="454" mass="49035">MGGTFNLKWRQQHRLRFQGDNNIAKHCILVPVLYILSSAIMGENLKLKAPAIPSWQLSHSDNNTSNSATAVNAPKVELEKTDSPARETLIEQASVFLEDESIRDAPADKKIAFLESKGLENADIQKLLRVPRSPEATNAGTKSPSISTDSVKHIPSSAQLAHVDTSSATSPSPPSNNPSPPTTPTPPIITYPEFLLHTQKPPPLVTLQGVMYTLYGAGGLAATLYGASQFLINPMLAELSRARHELAETTQRNLSTLNEKLENTVSSIPPPPIHQHSSRHEQDLIDDDSASIISDPTELFHRDIATQTSPELSPNPTLPIDGLNAADLLSSEKTVDTHVKRLQSISSQLADYLSEEDNSGITHSSTEKSLGELKNYLDGLIYNNPSPYLGSNLYRLYNDNSGSISGNFSDVSEEADAIAAFKAEIRSVKGTLLSARNFPAGGGIRAPVPNTGAR</sequence>
<keyword evidence="2" id="KW-0811">Translocation</keyword>
<keyword evidence="3 7" id="KW-0576">Peroxisome</keyword>
<dbReference type="Pfam" id="PF04695">
    <property type="entry name" value="Pex14_N"/>
    <property type="match status" value="1"/>
</dbReference>
<dbReference type="InterPro" id="IPR036388">
    <property type="entry name" value="WH-like_DNA-bd_sf"/>
</dbReference>
<dbReference type="PANTHER" id="PTHR23058">
    <property type="entry name" value="PEROXISOMAL MEMBRANE PROTEIN PEX14"/>
    <property type="match status" value="1"/>
</dbReference>
<evidence type="ECO:0000256" key="2">
    <source>
        <dbReference type="ARBA" id="ARBA00023010"/>
    </source>
</evidence>
<evidence type="ECO:0000256" key="6">
    <source>
        <dbReference type="ARBA" id="ARBA00046271"/>
    </source>
</evidence>
<dbReference type="Proteomes" id="UP000670092">
    <property type="component" value="Unassembled WGS sequence"/>
</dbReference>
<dbReference type="InterPro" id="IPR025655">
    <property type="entry name" value="PEX14"/>
</dbReference>
<proteinExistence type="inferred from homology"/>
<evidence type="ECO:0000313" key="11">
    <source>
        <dbReference type="Proteomes" id="UP000670092"/>
    </source>
</evidence>
<keyword evidence="7" id="KW-0813">Transport</keyword>
<protein>
    <recommendedName>
        <fullName evidence="4 7">Peroxisomal membrane protein PEX14</fullName>
    </recommendedName>
    <alternativeName>
        <fullName evidence="5 7">Peroxin-14</fullName>
    </alternativeName>
</protein>
<reference evidence="10 11" key="1">
    <citation type="submission" date="2021-01" db="EMBL/GenBank/DDBJ databases">
        <title>Chromosome-level genome assembly of a human fungal pathogen reveals clustering of transcriptionally co-regulated genes.</title>
        <authorList>
            <person name="Voorhies M."/>
            <person name="Cohen S."/>
            <person name="Shea T.P."/>
            <person name="Petrus S."/>
            <person name="Munoz J.F."/>
            <person name="Poplawski S."/>
            <person name="Goldman W.E."/>
            <person name="Michael T."/>
            <person name="Cuomo C.A."/>
            <person name="Sil A."/>
            <person name="Beyhan S."/>
        </authorList>
    </citation>
    <scope>NUCLEOTIDE SEQUENCE [LARGE SCALE GENOMIC DNA]</scope>
    <source>
        <strain evidence="10 11">G184AR</strain>
    </source>
</reference>
<feature type="compositionally biased region" description="Pro residues" evidence="8">
    <location>
        <begin position="171"/>
        <end position="189"/>
    </location>
</feature>
<evidence type="ECO:0000256" key="3">
    <source>
        <dbReference type="ARBA" id="ARBA00023140"/>
    </source>
</evidence>
<evidence type="ECO:0000256" key="1">
    <source>
        <dbReference type="ARBA" id="ARBA00005443"/>
    </source>
</evidence>
<keyword evidence="7" id="KW-0472">Membrane</keyword>
<dbReference type="OrthoDB" id="441517at2759"/>
<dbReference type="Gene3D" id="1.10.10.10">
    <property type="entry name" value="Winged helix-like DNA-binding domain superfamily/Winged helix DNA-binding domain"/>
    <property type="match status" value="1"/>
</dbReference>
<comment type="subcellular location">
    <subcellularLocation>
        <location evidence="6 7">Peroxisome membrane</location>
    </subcellularLocation>
</comment>
<dbReference type="GO" id="GO:0005778">
    <property type="term" value="C:peroxisomal membrane"/>
    <property type="evidence" value="ECO:0007669"/>
    <property type="project" value="UniProtKB-SubCell"/>
</dbReference>
<gene>
    <name evidence="10" type="ORF">I7I52_00349</name>
</gene>
<dbReference type="GO" id="GO:0005102">
    <property type="term" value="F:signaling receptor binding"/>
    <property type="evidence" value="ECO:0007669"/>
    <property type="project" value="TreeGrafter"/>
</dbReference>